<evidence type="ECO:0000256" key="2">
    <source>
        <dbReference type="ARBA" id="ARBA00022771"/>
    </source>
</evidence>
<evidence type="ECO:0000259" key="6">
    <source>
        <dbReference type="Pfam" id="PF23182"/>
    </source>
</evidence>
<protein>
    <submittedName>
        <fullName evidence="7">Zinc finger CCCH domain-containing protein 46</fullName>
    </submittedName>
</protein>
<evidence type="ECO:0000313" key="7">
    <source>
        <dbReference type="EMBL" id="KAE8706476.1"/>
    </source>
</evidence>
<evidence type="ECO:0000256" key="3">
    <source>
        <dbReference type="ARBA" id="ARBA00022833"/>
    </source>
</evidence>
<evidence type="ECO:0000256" key="5">
    <source>
        <dbReference type="ARBA" id="ARBA00023125"/>
    </source>
</evidence>
<dbReference type="PANTHER" id="PTHR24009:SF3">
    <property type="entry name" value="RNA-BINDING (RRM_RBD_RNP MOTIFS) FAMILY PROTEIN-RELATED"/>
    <property type="match status" value="1"/>
</dbReference>
<keyword evidence="4" id="KW-0694">RNA-binding</keyword>
<name>A0A6A3AQH4_HIBSY</name>
<keyword evidence="1" id="KW-0479">Metal-binding</keyword>
<accession>A0A6A3AQH4</accession>
<dbReference type="EMBL" id="VEPZ02000970">
    <property type="protein sequence ID" value="KAE8706476.1"/>
    <property type="molecule type" value="Genomic_DNA"/>
</dbReference>
<dbReference type="PANTHER" id="PTHR24009">
    <property type="entry name" value="RNA-BINDING (RRM/RBD/RNP MOTIFS)"/>
    <property type="match status" value="1"/>
</dbReference>
<keyword evidence="8" id="KW-1185">Reference proteome</keyword>
<comment type="caution">
    <text evidence="7">The sequence shown here is derived from an EMBL/GenBank/DDBJ whole genome shotgun (WGS) entry which is preliminary data.</text>
</comment>
<dbReference type="GO" id="GO:0003677">
    <property type="term" value="F:DNA binding"/>
    <property type="evidence" value="ECO:0007669"/>
    <property type="project" value="UniProtKB-KW"/>
</dbReference>
<gene>
    <name evidence="7" type="ORF">F3Y22_tig00110393pilonHSYRG00255</name>
</gene>
<evidence type="ECO:0000256" key="4">
    <source>
        <dbReference type="ARBA" id="ARBA00022884"/>
    </source>
</evidence>
<dbReference type="Proteomes" id="UP000436088">
    <property type="component" value="Unassembled WGS sequence"/>
</dbReference>
<keyword evidence="5" id="KW-0238">DNA-binding</keyword>
<dbReference type="GO" id="GO:0003723">
    <property type="term" value="F:RNA binding"/>
    <property type="evidence" value="ECO:0007669"/>
    <property type="project" value="UniProtKB-KW"/>
</dbReference>
<reference evidence="7" key="1">
    <citation type="submission" date="2019-09" db="EMBL/GenBank/DDBJ databases">
        <title>Draft genome information of white flower Hibiscus syriacus.</title>
        <authorList>
            <person name="Kim Y.-M."/>
        </authorList>
    </citation>
    <scope>NUCLEOTIDE SEQUENCE [LARGE SCALE GENOMIC DNA]</scope>
    <source>
        <strain evidence="7">YM2019G1</strain>
    </source>
</reference>
<sequence length="311" mass="34057">MIQDHGEKEMIRLAFGPEALLHSVILKAKKELGLPTTPSTLSSSPFLANNPNNVTFQKQTSCSSSKRLGSSGVNLPFLSIPSTFTGHDELIREEDVSNYFRIPNQQKRMLGFVTLVYPETVKILAKGNAYFVCDARVLVKPYKEKGKIQDKKQQMEREFSPCGTPTGIDLQQALDLQNRWLIDLQLLDVKKHRHQRGFSSGSPIPSPAWSPTLSGQSLVLTQFQSNQEALQENCSSPMPAIIVTAAEKQTASSRPDMGPSVCMLAPEARPAPLEFSCPIAGLLGKGQTTHDAGGRQLKWVLATNNNGSAPM</sequence>
<dbReference type="AlphaFoldDB" id="A0A6A3AQH4"/>
<feature type="domain" description="AtC3H46-like PABC-like" evidence="6">
    <location>
        <begin position="2"/>
        <end position="36"/>
    </location>
</feature>
<keyword evidence="2" id="KW-0863">Zinc-finger</keyword>
<dbReference type="InterPro" id="IPR056276">
    <property type="entry name" value="AtC3H46-like_PABC-like"/>
</dbReference>
<evidence type="ECO:0000256" key="1">
    <source>
        <dbReference type="ARBA" id="ARBA00022723"/>
    </source>
</evidence>
<dbReference type="Pfam" id="PF23182">
    <property type="entry name" value="PABC_AtC3H46"/>
    <property type="match status" value="1"/>
</dbReference>
<keyword evidence="3" id="KW-0862">Zinc</keyword>
<dbReference type="GO" id="GO:0008270">
    <property type="term" value="F:zinc ion binding"/>
    <property type="evidence" value="ECO:0007669"/>
    <property type="project" value="UniProtKB-KW"/>
</dbReference>
<organism evidence="7 8">
    <name type="scientific">Hibiscus syriacus</name>
    <name type="common">Rose of Sharon</name>
    <dbReference type="NCBI Taxonomy" id="106335"/>
    <lineage>
        <taxon>Eukaryota</taxon>
        <taxon>Viridiplantae</taxon>
        <taxon>Streptophyta</taxon>
        <taxon>Embryophyta</taxon>
        <taxon>Tracheophyta</taxon>
        <taxon>Spermatophyta</taxon>
        <taxon>Magnoliopsida</taxon>
        <taxon>eudicotyledons</taxon>
        <taxon>Gunneridae</taxon>
        <taxon>Pentapetalae</taxon>
        <taxon>rosids</taxon>
        <taxon>malvids</taxon>
        <taxon>Malvales</taxon>
        <taxon>Malvaceae</taxon>
        <taxon>Malvoideae</taxon>
        <taxon>Hibiscus</taxon>
    </lineage>
</organism>
<proteinExistence type="predicted"/>
<evidence type="ECO:0000313" key="8">
    <source>
        <dbReference type="Proteomes" id="UP000436088"/>
    </source>
</evidence>